<keyword evidence="2" id="KW-0964">Secreted</keyword>
<dbReference type="Proteomes" id="UP000018958">
    <property type="component" value="Unassembled WGS sequence"/>
</dbReference>
<evidence type="ECO:0000256" key="8">
    <source>
        <dbReference type="SAM" id="SignalP"/>
    </source>
</evidence>
<dbReference type="GO" id="GO:0005576">
    <property type="term" value="C:extracellular region"/>
    <property type="evidence" value="ECO:0007669"/>
    <property type="project" value="UniProtKB-SubCell"/>
</dbReference>
<keyword evidence="6" id="KW-0325">Glycoprotein</keyword>
<keyword evidence="3 8" id="KW-0732">Signal</keyword>
<reference evidence="10 11" key="1">
    <citation type="submission" date="2013-11" db="EMBL/GenBank/DDBJ databases">
        <title>The Genome Sequence of Phytophthora parasitica CJ01A1.</title>
        <authorList>
            <consortium name="The Broad Institute Genomics Platform"/>
            <person name="Russ C."/>
            <person name="Tyler B."/>
            <person name="Panabieres F."/>
            <person name="Shan W."/>
            <person name="Tripathy S."/>
            <person name="Grunwald N."/>
            <person name="Machado M."/>
            <person name="Johnson C.S."/>
            <person name="Walker B."/>
            <person name="Young S.K."/>
            <person name="Zeng Q."/>
            <person name="Gargeya S."/>
            <person name="Fitzgerald M."/>
            <person name="Haas B."/>
            <person name="Abouelleil A."/>
            <person name="Allen A.W."/>
            <person name="Alvarado L."/>
            <person name="Arachchi H.M."/>
            <person name="Berlin A.M."/>
            <person name="Chapman S.B."/>
            <person name="Gainer-Dewar J."/>
            <person name="Goldberg J."/>
            <person name="Griggs A."/>
            <person name="Gujja S."/>
            <person name="Hansen M."/>
            <person name="Howarth C."/>
            <person name="Imamovic A."/>
            <person name="Ireland A."/>
            <person name="Larimer J."/>
            <person name="McCowan C."/>
            <person name="Murphy C."/>
            <person name="Pearson M."/>
            <person name="Poon T.W."/>
            <person name="Priest M."/>
            <person name="Roberts A."/>
            <person name="Saif S."/>
            <person name="Shea T."/>
            <person name="Sisk P."/>
            <person name="Sykes S."/>
            <person name="Wortman J."/>
            <person name="Nusbaum C."/>
            <person name="Birren B."/>
        </authorList>
    </citation>
    <scope>NUCLEOTIDE SEQUENCE [LARGE SCALE GENOMIC DNA]</scope>
    <source>
        <strain evidence="10 11">CJ01A1</strain>
    </source>
</reference>
<dbReference type="PANTHER" id="PTHR24276">
    <property type="entry name" value="POLYSERASE-RELATED"/>
    <property type="match status" value="1"/>
</dbReference>
<dbReference type="SMART" id="SM00020">
    <property type="entry name" value="Tryp_SPc"/>
    <property type="match status" value="1"/>
</dbReference>
<evidence type="ECO:0000256" key="3">
    <source>
        <dbReference type="ARBA" id="ARBA00022729"/>
    </source>
</evidence>
<sequence>MKVVSTLAAALLAVAAAMANPAGGHVERQLILRGGEVQIGMKLYTTGIRSTFDGNTSCGGALIAPTHVLTTAACTTYDEPNVVSVGTHYINGTMDGKKIKIVMKASKFTPVKLPKADDSDITAAMWSKAMGWGATNGESAREERKRRVRNEGERGRSYANGTRSNELMSVSLEVWSNEDRAPIMAVDDTFVCAGGVASKDSRIGDRGAPLIKEIGAGDADDFLIGLASWGTGCAFKCVPTVYSRVSSAIE</sequence>
<accession>W2X6Y2</accession>
<evidence type="ECO:0000256" key="1">
    <source>
        <dbReference type="ARBA" id="ARBA00004613"/>
    </source>
</evidence>
<dbReference type="InterPro" id="IPR043504">
    <property type="entry name" value="Peptidase_S1_PA_chymotrypsin"/>
</dbReference>
<feature type="region of interest" description="Disordered" evidence="7">
    <location>
        <begin position="134"/>
        <end position="160"/>
    </location>
</feature>
<keyword evidence="4" id="KW-0843">Virulence</keyword>
<dbReference type="InterPro" id="IPR050430">
    <property type="entry name" value="Peptidase_S1"/>
</dbReference>
<proteinExistence type="predicted"/>
<comment type="subcellular location">
    <subcellularLocation>
        <location evidence="1">Secreted</location>
    </subcellularLocation>
</comment>
<organism evidence="10 11">
    <name type="scientific">Phytophthora nicotianae CJ01A1</name>
    <dbReference type="NCBI Taxonomy" id="1317063"/>
    <lineage>
        <taxon>Eukaryota</taxon>
        <taxon>Sar</taxon>
        <taxon>Stramenopiles</taxon>
        <taxon>Oomycota</taxon>
        <taxon>Peronosporomycetes</taxon>
        <taxon>Peronosporales</taxon>
        <taxon>Peronosporaceae</taxon>
        <taxon>Phytophthora</taxon>
    </lineage>
</organism>
<dbReference type="GO" id="GO:0004252">
    <property type="term" value="F:serine-type endopeptidase activity"/>
    <property type="evidence" value="ECO:0007669"/>
    <property type="project" value="InterPro"/>
</dbReference>
<feature type="chain" id="PRO_5004829491" description="Peptidase S1 domain-containing protein" evidence="8">
    <location>
        <begin position="20"/>
        <end position="250"/>
    </location>
</feature>
<evidence type="ECO:0000256" key="4">
    <source>
        <dbReference type="ARBA" id="ARBA00023026"/>
    </source>
</evidence>
<keyword evidence="5" id="KW-1015">Disulfide bond</keyword>
<evidence type="ECO:0000313" key="11">
    <source>
        <dbReference type="Proteomes" id="UP000018958"/>
    </source>
</evidence>
<evidence type="ECO:0000256" key="5">
    <source>
        <dbReference type="ARBA" id="ARBA00023157"/>
    </source>
</evidence>
<feature type="domain" description="Peptidase S1" evidence="9">
    <location>
        <begin position="31"/>
        <end position="250"/>
    </location>
</feature>
<dbReference type="Gene3D" id="2.40.10.10">
    <property type="entry name" value="Trypsin-like serine proteases"/>
    <property type="match status" value="2"/>
</dbReference>
<name>W2X6Y2_PHYNI</name>
<dbReference type="SUPFAM" id="SSF50494">
    <property type="entry name" value="Trypsin-like serine proteases"/>
    <property type="match status" value="1"/>
</dbReference>
<feature type="signal peptide" evidence="8">
    <location>
        <begin position="1"/>
        <end position="19"/>
    </location>
</feature>
<feature type="compositionally biased region" description="Basic and acidic residues" evidence="7">
    <location>
        <begin position="139"/>
        <end position="156"/>
    </location>
</feature>
<evidence type="ECO:0000256" key="7">
    <source>
        <dbReference type="SAM" id="MobiDB-lite"/>
    </source>
</evidence>
<dbReference type="EMBL" id="ANIX01001520">
    <property type="protein sequence ID" value="ETP18262.1"/>
    <property type="molecule type" value="Genomic_DNA"/>
</dbReference>
<dbReference type="GO" id="GO:0006508">
    <property type="term" value="P:proteolysis"/>
    <property type="evidence" value="ECO:0007669"/>
    <property type="project" value="InterPro"/>
</dbReference>
<comment type="caution">
    <text evidence="10">The sequence shown here is derived from an EMBL/GenBank/DDBJ whole genome shotgun (WGS) entry which is preliminary data.</text>
</comment>
<dbReference type="Pfam" id="PF00089">
    <property type="entry name" value="Trypsin"/>
    <property type="match status" value="1"/>
</dbReference>
<evidence type="ECO:0000259" key="9">
    <source>
        <dbReference type="PROSITE" id="PS50240"/>
    </source>
</evidence>
<protein>
    <recommendedName>
        <fullName evidence="9">Peptidase S1 domain-containing protein</fullName>
    </recommendedName>
</protein>
<evidence type="ECO:0000256" key="2">
    <source>
        <dbReference type="ARBA" id="ARBA00022525"/>
    </source>
</evidence>
<dbReference type="AlphaFoldDB" id="W2X6Y2"/>
<dbReference type="PANTHER" id="PTHR24276:SF98">
    <property type="entry name" value="FI18310P1-RELATED"/>
    <property type="match status" value="1"/>
</dbReference>
<dbReference type="PROSITE" id="PS50240">
    <property type="entry name" value="TRYPSIN_DOM"/>
    <property type="match status" value="1"/>
</dbReference>
<evidence type="ECO:0000313" key="10">
    <source>
        <dbReference type="EMBL" id="ETP18262.1"/>
    </source>
</evidence>
<evidence type="ECO:0000256" key="6">
    <source>
        <dbReference type="ARBA" id="ARBA00023180"/>
    </source>
</evidence>
<gene>
    <name evidence="10" type="ORF">F441_07479</name>
</gene>
<dbReference type="InterPro" id="IPR009003">
    <property type="entry name" value="Peptidase_S1_PA"/>
</dbReference>
<dbReference type="InterPro" id="IPR001254">
    <property type="entry name" value="Trypsin_dom"/>
</dbReference>